<dbReference type="InterPro" id="IPR003439">
    <property type="entry name" value="ABC_transporter-like_ATP-bd"/>
</dbReference>
<dbReference type="Gene3D" id="3.40.50.300">
    <property type="entry name" value="P-loop containing nucleotide triphosphate hydrolases"/>
    <property type="match status" value="1"/>
</dbReference>
<evidence type="ECO:0000259" key="5">
    <source>
        <dbReference type="PROSITE" id="PS50893"/>
    </source>
</evidence>
<comment type="similarity">
    <text evidence="1">Belongs to the ABC transporter superfamily.</text>
</comment>
<keyword evidence="4" id="KW-0067">ATP-binding</keyword>
<evidence type="ECO:0000313" key="6">
    <source>
        <dbReference type="EMBL" id="KUK87219.1"/>
    </source>
</evidence>
<dbReference type="Pfam" id="PF00005">
    <property type="entry name" value="ABC_tran"/>
    <property type="match status" value="1"/>
</dbReference>
<proteinExistence type="inferred from homology"/>
<comment type="caution">
    <text evidence="6">The sequence shown here is derived from an EMBL/GenBank/DDBJ whole genome shotgun (WGS) entry which is preliminary data.</text>
</comment>
<accession>A0A117M6M0</accession>
<sequence>MKEIEISNVKKIYKTHFPFKTFVALKGISFDVYENEIFGFLGPNGAGKSTTLKIIMGILKPTEGYVKILGDSISNKSVREKIGFLPENPSFYPFLTAYETLFYVGSFFNMEKNILNDRIKTLLSLVGLERNENSKVGTFSKGMVQRLAVAVSLINDPKILILDEPMSGLDPLGRKEIKDIILTAKKRGKTVVFSTHILPDIEMIADKVCVINRGEIVGIGNLSDIIRKEIKEIDIEIISNEKVLEKIKNFEKISKFFSVHENKIYITVEKEDLANGIVNLVNENGGRIVSFIPREYSLEDYFMKLMER</sequence>
<feature type="domain" description="ABC transporter" evidence="5">
    <location>
        <begin position="4"/>
        <end position="238"/>
    </location>
</feature>
<name>A0A117M6M0_UNCT6</name>
<dbReference type="CDD" id="cd03230">
    <property type="entry name" value="ABC_DR_subfamily_A"/>
    <property type="match status" value="1"/>
</dbReference>
<dbReference type="Proteomes" id="UP000053467">
    <property type="component" value="Unassembled WGS sequence"/>
</dbReference>
<dbReference type="InterPro" id="IPR003593">
    <property type="entry name" value="AAA+_ATPase"/>
</dbReference>
<evidence type="ECO:0000313" key="7">
    <source>
        <dbReference type="Proteomes" id="UP000053467"/>
    </source>
</evidence>
<evidence type="ECO:0000256" key="1">
    <source>
        <dbReference type="ARBA" id="ARBA00005417"/>
    </source>
</evidence>
<dbReference type="GO" id="GO:0016887">
    <property type="term" value="F:ATP hydrolysis activity"/>
    <property type="evidence" value="ECO:0007669"/>
    <property type="project" value="InterPro"/>
</dbReference>
<dbReference type="PROSITE" id="PS50893">
    <property type="entry name" value="ABC_TRANSPORTER_2"/>
    <property type="match status" value="1"/>
</dbReference>
<dbReference type="PANTHER" id="PTHR43335:SF4">
    <property type="entry name" value="ABC TRANSPORTER, ATP-BINDING PROTEIN"/>
    <property type="match status" value="1"/>
</dbReference>
<organism evidence="6 7">
    <name type="scientific">candidate division TA06 bacterium 34_109</name>
    <dbReference type="NCBI Taxonomy" id="1635277"/>
    <lineage>
        <taxon>Bacteria</taxon>
        <taxon>Bacteria division TA06</taxon>
    </lineage>
</organism>
<keyword evidence="2" id="KW-0813">Transport</keyword>
<dbReference type="PATRIC" id="fig|1635277.3.peg.563"/>
<dbReference type="GO" id="GO:0005524">
    <property type="term" value="F:ATP binding"/>
    <property type="evidence" value="ECO:0007669"/>
    <property type="project" value="UniProtKB-KW"/>
</dbReference>
<dbReference type="SUPFAM" id="SSF52540">
    <property type="entry name" value="P-loop containing nucleoside triphosphate hydrolases"/>
    <property type="match status" value="1"/>
</dbReference>
<evidence type="ECO:0000256" key="2">
    <source>
        <dbReference type="ARBA" id="ARBA00022448"/>
    </source>
</evidence>
<dbReference type="PANTHER" id="PTHR43335">
    <property type="entry name" value="ABC TRANSPORTER, ATP-BINDING PROTEIN"/>
    <property type="match status" value="1"/>
</dbReference>
<evidence type="ECO:0000256" key="4">
    <source>
        <dbReference type="ARBA" id="ARBA00022840"/>
    </source>
</evidence>
<dbReference type="AlphaFoldDB" id="A0A117M6M0"/>
<gene>
    <name evidence="6" type="ORF">XE03_0827</name>
</gene>
<evidence type="ECO:0000256" key="3">
    <source>
        <dbReference type="ARBA" id="ARBA00022741"/>
    </source>
</evidence>
<protein>
    <submittedName>
        <fullName evidence="6">ABC-type transport system, ATPase component</fullName>
    </submittedName>
</protein>
<keyword evidence="3" id="KW-0547">Nucleotide-binding</keyword>
<dbReference type="EMBL" id="LGGX01000006">
    <property type="protein sequence ID" value="KUK87219.1"/>
    <property type="molecule type" value="Genomic_DNA"/>
</dbReference>
<dbReference type="InterPro" id="IPR027417">
    <property type="entry name" value="P-loop_NTPase"/>
</dbReference>
<reference evidence="7" key="1">
    <citation type="journal article" date="2015" name="MBio">
        <title>Genome-Resolved Metagenomic Analysis Reveals Roles for Candidate Phyla and Other Microbial Community Members in Biogeochemical Transformations in Oil Reservoirs.</title>
        <authorList>
            <person name="Hu P."/>
            <person name="Tom L."/>
            <person name="Singh A."/>
            <person name="Thomas B.C."/>
            <person name="Baker B.J."/>
            <person name="Piceno Y.M."/>
            <person name="Andersen G.L."/>
            <person name="Banfield J.F."/>
        </authorList>
    </citation>
    <scope>NUCLEOTIDE SEQUENCE [LARGE SCALE GENOMIC DNA]</scope>
</reference>
<dbReference type="SMART" id="SM00382">
    <property type="entry name" value="AAA"/>
    <property type="match status" value="1"/>
</dbReference>